<dbReference type="EMBL" id="FMIA01000002">
    <property type="protein sequence ID" value="SCL58491.1"/>
    <property type="molecule type" value="Genomic_DNA"/>
</dbReference>
<keyword evidence="3" id="KW-0238">DNA-binding</keyword>
<evidence type="ECO:0000313" key="6">
    <source>
        <dbReference type="EMBL" id="SCL58491.1"/>
    </source>
</evidence>
<dbReference type="STRING" id="683228.GA0070617_3833"/>
<keyword evidence="2" id="KW-0805">Transcription regulation</keyword>
<dbReference type="RefSeq" id="WP_091440133.1">
    <property type="nucleotide sequence ID" value="NZ_BMMJ01000014.1"/>
</dbReference>
<dbReference type="Pfam" id="PF03965">
    <property type="entry name" value="Penicillinase_R"/>
    <property type="match status" value="1"/>
</dbReference>
<accession>A0A1C6UWY6</accession>
<dbReference type="Proteomes" id="UP000198937">
    <property type="component" value="Unassembled WGS sequence"/>
</dbReference>
<proteinExistence type="inferred from homology"/>
<name>A0A1C6UWY6_9ACTN</name>
<comment type="similarity">
    <text evidence="1">Belongs to the BlaI transcriptional regulatory family.</text>
</comment>
<organism evidence="6 7">
    <name type="scientific">Micromonospora yangpuensis</name>
    <dbReference type="NCBI Taxonomy" id="683228"/>
    <lineage>
        <taxon>Bacteria</taxon>
        <taxon>Bacillati</taxon>
        <taxon>Actinomycetota</taxon>
        <taxon>Actinomycetes</taxon>
        <taxon>Micromonosporales</taxon>
        <taxon>Micromonosporaceae</taxon>
        <taxon>Micromonospora</taxon>
    </lineage>
</organism>
<evidence type="ECO:0000256" key="5">
    <source>
        <dbReference type="SAM" id="MobiDB-lite"/>
    </source>
</evidence>
<evidence type="ECO:0000313" key="7">
    <source>
        <dbReference type="Proteomes" id="UP000198937"/>
    </source>
</evidence>
<evidence type="ECO:0000256" key="4">
    <source>
        <dbReference type="ARBA" id="ARBA00023163"/>
    </source>
</evidence>
<keyword evidence="7" id="KW-1185">Reference proteome</keyword>
<dbReference type="InterPro" id="IPR036388">
    <property type="entry name" value="WH-like_DNA-bd_sf"/>
</dbReference>
<dbReference type="InterPro" id="IPR005650">
    <property type="entry name" value="BlaI_family"/>
</dbReference>
<feature type="region of interest" description="Disordered" evidence="5">
    <location>
        <begin position="58"/>
        <end position="77"/>
    </location>
</feature>
<evidence type="ECO:0000256" key="1">
    <source>
        <dbReference type="ARBA" id="ARBA00011046"/>
    </source>
</evidence>
<sequence length="125" mass="13913">MRGIRTRAPGQLEAEVLRVLREHAEAMNAKEIQEVVTGRTPAYTTLLTALDRLHKKGQVERVGESPRKMRFRPVLSGEEHASTTMLSALDDATDRHAALLRFAGNLNPDDLAMLRRAISPDTATR</sequence>
<gene>
    <name evidence="6" type="ORF">GA0070617_3833</name>
</gene>
<dbReference type="GO" id="GO:0003677">
    <property type="term" value="F:DNA binding"/>
    <property type="evidence" value="ECO:0007669"/>
    <property type="project" value="UniProtKB-KW"/>
</dbReference>
<dbReference type="SUPFAM" id="SSF46785">
    <property type="entry name" value="Winged helix' DNA-binding domain"/>
    <property type="match status" value="1"/>
</dbReference>
<reference evidence="6 7" key="1">
    <citation type="submission" date="2016-06" db="EMBL/GenBank/DDBJ databases">
        <authorList>
            <person name="Kjaerup R.B."/>
            <person name="Dalgaard T.S."/>
            <person name="Juul-Madsen H.R."/>
        </authorList>
    </citation>
    <scope>NUCLEOTIDE SEQUENCE [LARGE SCALE GENOMIC DNA]</scope>
    <source>
        <strain evidence="6 7">DSM 45577</strain>
    </source>
</reference>
<feature type="compositionally biased region" description="Basic and acidic residues" evidence="5">
    <location>
        <begin position="58"/>
        <end position="67"/>
    </location>
</feature>
<dbReference type="GO" id="GO:0045892">
    <property type="term" value="P:negative regulation of DNA-templated transcription"/>
    <property type="evidence" value="ECO:0007669"/>
    <property type="project" value="InterPro"/>
</dbReference>
<dbReference type="AlphaFoldDB" id="A0A1C6UWY6"/>
<dbReference type="Gene3D" id="6.10.140.850">
    <property type="match status" value="1"/>
</dbReference>
<evidence type="ECO:0000256" key="3">
    <source>
        <dbReference type="ARBA" id="ARBA00023125"/>
    </source>
</evidence>
<dbReference type="OrthoDB" id="9813987at2"/>
<evidence type="ECO:0000256" key="2">
    <source>
        <dbReference type="ARBA" id="ARBA00023015"/>
    </source>
</evidence>
<dbReference type="Gene3D" id="1.10.10.10">
    <property type="entry name" value="Winged helix-like DNA-binding domain superfamily/Winged helix DNA-binding domain"/>
    <property type="match status" value="1"/>
</dbReference>
<protein>
    <submittedName>
        <fullName evidence="6">Predicted transcriptional regulator</fullName>
    </submittedName>
</protein>
<keyword evidence="4" id="KW-0804">Transcription</keyword>
<dbReference type="InterPro" id="IPR036390">
    <property type="entry name" value="WH_DNA-bd_sf"/>
</dbReference>